<dbReference type="AlphaFoldDB" id="A0A8T0VU94"/>
<dbReference type="SUPFAM" id="SSF81383">
    <property type="entry name" value="F-box domain"/>
    <property type="match status" value="1"/>
</dbReference>
<dbReference type="Pfam" id="PF24758">
    <property type="entry name" value="LRR_At5g56370"/>
    <property type="match status" value="1"/>
</dbReference>
<organism evidence="2 3">
    <name type="scientific">Panicum virgatum</name>
    <name type="common">Blackwell switchgrass</name>
    <dbReference type="NCBI Taxonomy" id="38727"/>
    <lineage>
        <taxon>Eukaryota</taxon>
        <taxon>Viridiplantae</taxon>
        <taxon>Streptophyta</taxon>
        <taxon>Embryophyta</taxon>
        <taxon>Tracheophyta</taxon>
        <taxon>Spermatophyta</taxon>
        <taxon>Magnoliopsida</taxon>
        <taxon>Liliopsida</taxon>
        <taxon>Poales</taxon>
        <taxon>Poaceae</taxon>
        <taxon>PACMAD clade</taxon>
        <taxon>Panicoideae</taxon>
        <taxon>Panicodae</taxon>
        <taxon>Paniceae</taxon>
        <taxon>Panicinae</taxon>
        <taxon>Panicum</taxon>
        <taxon>Panicum sect. Hiantes</taxon>
    </lineage>
</organism>
<dbReference type="InterPro" id="IPR055411">
    <property type="entry name" value="LRR_FXL15/At3g58940/PEG3-like"/>
</dbReference>
<proteinExistence type="predicted"/>
<comment type="caution">
    <text evidence="2">The sequence shown here is derived from an EMBL/GenBank/DDBJ whole genome shotgun (WGS) entry which is preliminary data.</text>
</comment>
<dbReference type="Proteomes" id="UP000823388">
    <property type="component" value="Chromosome 2N"/>
</dbReference>
<evidence type="ECO:0000313" key="2">
    <source>
        <dbReference type="EMBL" id="KAG2638425.1"/>
    </source>
</evidence>
<dbReference type="OrthoDB" id="690312at2759"/>
<accession>A0A8T0VU94</accession>
<gene>
    <name evidence="2" type="ORF">PVAP13_2NG593800</name>
</gene>
<protein>
    <recommendedName>
        <fullName evidence="1">F-box/LRR-repeat protein 15/At3g58940/PEG3-like LRR domain-containing protein</fullName>
    </recommendedName>
</protein>
<feature type="domain" description="F-box/LRR-repeat protein 15/At3g58940/PEG3-like LRR" evidence="1">
    <location>
        <begin position="106"/>
        <end position="241"/>
    </location>
</feature>
<dbReference type="InterPro" id="IPR032675">
    <property type="entry name" value="LRR_dom_sf"/>
</dbReference>
<reference evidence="2" key="1">
    <citation type="submission" date="2020-05" db="EMBL/GenBank/DDBJ databases">
        <title>WGS assembly of Panicum virgatum.</title>
        <authorList>
            <person name="Lovell J.T."/>
            <person name="Jenkins J."/>
            <person name="Shu S."/>
            <person name="Juenger T.E."/>
            <person name="Schmutz J."/>
        </authorList>
    </citation>
    <scope>NUCLEOTIDE SEQUENCE</scope>
    <source>
        <strain evidence="2">AP13</strain>
    </source>
</reference>
<dbReference type="InterPro" id="IPR055312">
    <property type="entry name" value="FBL15-like"/>
</dbReference>
<dbReference type="EMBL" id="CM029040">
    <property type="protein sequence ID" value="KAG2638425.1"/>
    <property type="molecule type" value="Genomic_DNA"/>
</dbReference>
<dbReference type="Gene3D" id="3.80.10.10">
    <property type="entry name" value="Ribonuclease Inhibitor"/>
    <property type="match status" value="1"/>
</dbReference>
<name>A0A8T0VU94_PANVG</name>
<dbReference type="PANTHER" id="PTHR34709">
    <property type="entry name" value="OS10G0396666 PROTEIN"/>
    <property type="match status" value="1"/>
</dbReference>
<evidence type="ECO:0000313" key="3">
    <source>
        <dbReference type="Proteomes" id="UP000823388"/>
    </source>
</evidence>
<evidence type="ECO:0000259" key="1">
    <source>
        <dbReference type="Pfam" id="PF24758"/>
    </source>
</evidence>
<sequence length="480" mass="53035">METRSARRRRLSAQGGAGGGLDRIGGLHDDLLIQILGRLRCAAAAARTSALCRRWRGSGLWKHLPELSFRDIAHGAIEAALAQVALSKLSLLDIEITDRVPAEAVASLLRAAARLDPADLSFVVSWVVQTDEMVPIEVPSFPRATSITLRLHKLHLALPAQGGEFPALERLSITSGRFDTGVLVSRCPHLRVLELIHCWGIETMTVHSATIEELLVISGKLRGVDIMTPMLKKFTLHSDVSVDFGMSLLAPEVENLSWKCWSHGEFLLPGEALAVGIDGIWRLVRLELGTGRSGFTLSLDIGRSYCVLQERNLQEMFPFPKISILELNLDTRGHVYGGVVLNLLSIWNGIQRLKLVIDRDMLKDEACPPNCPCDQPQNWRSQNISLMGLEVLEIKNFKGSGHEVDFLKLLFRCAPLTKVTVKLAPNVVTYSRGCKDVLKVFRANPSADCHVYNRRGTEVILLSSNKNVIYGCASTRCSRT</sequence>
<keyword evidence="3" id="KW-1185">Reference proteome</keyword>
<dbReference type="PANTHER" id="PTHR34709:SF44">
    <property type="entry name" value="FBD DOMAIN-CONTAINING PROTEIN"/>
    <property type="match status" value="1"/>
</dbReference>
<dbReference type="InterPro" id="IPR036047">
    <property type="entry name" value="F-box-like_dom_sf"/>
</dbReference>